<evidence type="ECO:0000256" key="5">
    <source>
        <dbReference type="SAM" id="MobiDB-lite"/>
    </source>
</evidence>
<feature type="region of interest" description="Disordered" evidence="5">
    <location>
        <begin position="1255"/>
        <end position="1302"/>
    </location>
</feature>
<dbReference type="InterPro" id="IPR006047">
    <property type="entry name" value="GH13_cat_dom"/>
</dbReference>
<dbReference type="InterPro" id="IPR015433">
    <property type="entry name" value="PI3/4_kinase"/>
</dbReference>
<dbReference type="CDD" id="cd05168">
    <property type="entry name" value="PI4Kc_III_beta"/>
    <property type="match status" value="1"/>
</dbReference>
<feature type="compositionally biased region" description="Polar residues" evidence="5">
    <location>
        <begin position="1129"/>
        <end position="1162"/>
    </location>
</feature>
<evidence type="ECO:0000256" key="4">
    <source>
        <dbReference type="ARBA" id="ARBA00022777"/>
    </source>
</evidence>
<keyword evidence="4" id="KW-0418">Kinase</keyword>
<evidence type="ECO:0000313" key="8">
    <source>
        <dbReference type="EMBL" id="KAE9981086.1"/>
    </source>
</evidence>
<dbReference type="InterPro" id="IPR036940">
    <property type="entry name" value="PI3/4_kinase_cat_sf"/>
</dbReference>
<dbReference type="InterPro" id="IPR057754">
    <property type="entry name" value="PI4-kinase_beta/PIK1_cat"/>
</dbReference>
<dbReference type="EC" id="2.7.1.67" evidence="2"/>
<dbReference type="Gene3D" id="3.30.1010.10">
    <property type="entry name" value="Phosphatidylinositol 3-kinase Catalytic Subunit, Chain A, domain 4"/>
    <property type="match status" value="1"/>
</dbReference>
<dbReference type="FunFam" id="1.10.1070.11:FF:000016">
    <property type="entry name" value="PIK1p Phosphatidylinositol 4-kinase"/>
    <property type="match status" value="1"/>
</dbReference>
<evidence type="ECO:0000313" key="9">
    <source>
        <dbReference type="Proteomes" id="UP000433883"/>
    </source>
</evidence>
<feature type="region of interest" description="Disordered" evidence="5">
    <location>
        <begin position="1067"/>
        <end position="1180"/>
    </location>
</feature>
<feature type="compositionally biased region" description="Polar residues" evidence="5">
    <location>
        <begin position="1067"/>
        <end position="1077"/>
    </location>
</feature>
<dbReference type="InterPro" id="IPR011009">
    <property type="entry name" value="Kinase-like_dom_sf"/>
</dbReference>
<dbReference type="GO" id="GO:0046854">
    <property type="term" value="P:phosphatidylinositol phosphate biosynthetic process"/>
    <property type="evidence" value="ECO:0007669"/>
    <property type="project" value="InterPro"/>
</dbReference>
<feature type="domain" description="PI3K/PI4K catalytic" evidence="6">
    <location>
        <begin position="1306"/>
        <end position="1585"/>
    </location>
</feature>
<sequence>MSCLKSIRDPEVQSVLSSAGRKFHKSPEAWEDQFMYFLLPDRFSDGNEIGYKDVANRVVNTGTTPLFRESDRGNAVNASDHDRHEWLDAGGRFIGGKIKGVISKLGYLKRMGVTTLWIGPIFKQIAGLETYHGYGIQDFLAVEPRFGTREDLKDLVKAAHAVGIYVLLDVVLNHAGDVFGYKDYSAHYDGTTHETRGFWAAERNENNMIPLGPVDENKYPDAWPDGAVWPKELQGADCFGLKGTIRDFETKPEFIEGDFFGLKKLNLGAYDPAKFSPTTALQTLTDCFKFWIAFADVDGFRIDTVKHMGDGPTRYFAATIHSYAHRLGKENFFLVGEVSGDRAMETVAITGLNAALGIGDLQRALTKVPRNQEPASNYFKDFVNSPDLTKGWARNQIVTMIDDHDQIWQPLGHKWRFCSDVDAAKMLNATLGMNLCTMGIPCIYYGTEQRFDGTSEKPAPDSKHHFADQFIREAMFGGPFGAFGSHHRHFFDESTPTYRVVHDLTQLRTNQIALRRGRQYLCTVSSASMAHRIPCFSDTASRHSKSIIAWLRAYDGEELLCALNTNTDAEARAWVHLPKEHQHMSKEDVMRCVYPPRESDAIRIVHKRAGLAKVWMTIPPAGFVVYKLSPPKFSLRYADHVGIHYVLCSKLRQFSYEELEFFLPQLCHLLVSVDNESMALEEFILDLCEESVNSALLTFWLFQTYLHDLSGNPQSVHFKTTRRIYNKVQRIVFGASEGLHREKIKENVLPVTVLSSLIMAAFAVPAVSKWAGPLAVAQGRRPRPTEDMISDAGQAQKITRSHTVAGGSAKTRRKASQQGHSDTEPRRQSRSGPRAARKTESRQQTESERPGSSRSAGTPKSLALALQQNEARVSTTSLPEIRQPERSSIDLPPTPASAGRPIDRVHRRHTLAARALTPSALSHEQKVRMLRSNYFRNETAFLTALEDISNRLVIVPKPARLSALRAELALIAQDLPAEVDIPVISPAVLQDGQPSKSRHHRIVRINPAEATSLNSAERVPYLLMIEVLNEDFDFDPDSEENQHLLGKILLEKGSSRRRIFDISDATWDSSTKQSSTMEGEDSVLEPANGDLGTSPMVNTFPFQGQEAVPLRPKSPLVPNGTVAKPPMARSSSGTAGTNARSSLTALSTPRTSNTEISRSNSPGPRKMTGAGTKGPDQPDVSALATHMRTAAQMLAQLEQSSAKRPKAEVAAIKAKIIASMQSLEEQSFFLEDESNPTFETIMAKADAVVASTDPESFTDSLEAEADPNLNSGAGAARMENDQKTGGVSRRGDRDDPSAATFGEEWSVKKDRIRRSSPYGWMKNWDLISVIVKTGADLRQEAFACQLIRVCSKIWEAAGVDVWVKEMRILVTGESSGLIETITNGVSLHSLKRSLTLATIAAQTNPRKRMATLKDHFVKTFGEVDSDAYAAGLDAFSKSLAAYSMICYVLQLKDRHNGNILIDTFGHVIHIDFGFMLSNSPGSMGFEAAPFKLTQEYIDVLGGLGSPQFDIFKNRCKEAFQALRKQAEKIVMLVDVMGKGSRMPCFASGVVTAVNSLRARFVLHLSREEAEGYVEELIAKSAGSYYTRLYDTFQYRTQGIY</sequence>
<dbReference type="InterPro" id="IPR049160">
    <property type="entry name" value="PI4KB-PIK1_PIK"/>
</dbReference>
<dbReference type="InterPro" id="IPR018936">
    <property type="entry name" value="PI3/4_kinase_CS"/>
</dbReference>
<accession>A0A8H3Z663</accession>
<dbReference type="SUPFAM" id="SSF56112">
    <property type="entry name" value="Protein kinase-like (PK-like)"/>
    <property type="match status" value="1"/>
</dbReference>
<keyword evidence="3" id="KW-0808">Transferase</keyword>
<protein>
    <recommendedName>
        <fullName evidence="2">1-phosphatidylinositol 4-kinase</fullName>
        <ecNumber evidence="2">2.7.1.67</ecNumber>
    </recommendedName>
</protein>
<evidence type="ECO:0000313" key="7">
    <source>
        <dbReference type="EMBL" id="KAE9971662.1"/>
    </source>
</evidence>
<dbReference type="SMART" id="SM00146">
    <property type="entry name" value="PI3Kc"/>
    <property type="match status" value="1"/>
</dbReference>
<dbReference type="GO" id="GO:0005737">
    <property type="term" value="C:cytoplasm"/>
    <property type="evidence" value="ECO:0007669"/>
    <property type="project" value="TreeGrafter"/>
</dbReference>
<dbReference type="Proteomes" id="UP000490939">
    <property type="component" value="Unassembled WGS sequence"/>
</dbReference>
<dbReference type="EMBL" id="WNWQ01000064">
    <property type="protein sequence ID" value="KAE9981086.1"/>
    <property type="molecule type" value="Genomic_DNA"/>
</dbReference>
<dbReference type="PROSITE" id="PS00916">
    <property type="entry name" value="PI3_4_KINASE_2"/>
    <property type="match status" value="1"/>
</dbReference>
<dbReference type="PANTHER" id="PTHR10048">
    <property type="entry name" value="PHOSPHATIDYLINOSITOL KINASE"/>
    <property type="match status" value="1"/>
</dbReference>
<dbReference type="Pfam" id="PF00454">
    <property type="entry name" value="PI3_PI4_kinase"/>
    <property type="match status" value="1"/>
</dbReference>
<evidence type="ECO:0000256" key="3">
    <source>
        <dbReference type="ARBA" id="ARBA00022679"/>
    </source>
</evidence>
<feature type="compositionally biased region" description="Basic and acidic residues" evidence="5">
    <location>
        <begin position="837"/>
        <end position="851"/>
    </location>
</feature>
<dbReference type="SUPFAM" id="SSF51445">
    <property type="entry name" value="(Trans)glycosidases"/>
    <property type="match status" value="1"/>
</dbReference>
<dbReference type="Pfam" id="PF00128">
    <property type="entry name" value="Alpha-amylase"/>
    <property type="match status" value="1"/>
</dbReference>
<dbReference type="GO" id="GO:0005975">
    <property type="term" value="P:carbohydrate metabolic process"/>
    <property type="evidence" value="ECO:0007669"/>
    <property type="project" value="InterPro"/>
</dbReference>
<dbReference type="Gene3D" id="6.10.140.1260">
    <property type="match status" value="1"/>
</dbReference>
<dbReference type="Proteomes" id="UP000433883">
    <property type="component" value="Unassembled WGS sequence"/>
</dbReference>
<dbReference type="InterPro" id="IPR017853">
    <property type="entry name" value="GH"/>
</dbReference>
<feature type="region of interest" description="Disordered" evidence="5">
    <location>
        <begin position="778"/>
        <end position="901"/>
    </location>
</feature>
<reference evidence="8 9" key="1">
    <citation type="submission" date="2019-11" db="EMBL/GenBank/DDBJ databases">
        <title>Venturia inaequalis Genome Resource.</title>
        <authorList>
            <person name="Lichtner F.J."/>
        </authorList>
    </citation>
    <scope>NUCLEOTIDE SEQUENCE [LARGE SCALE GENOMIC DNA]</scope>
    <source>
        <strain evidence="8">Bline_iso_100314</strain>
        <strain evidence="7 10">DMI_063113</strain>
    </source>
</reference>
<comment type="caution">
    <text evidence="8">The sequence shown here is derived from an EMBL/GenBank/DDBJ whole genome shotgun (WGS) entry which is preliminary data.</text>
</comment>
<dbReference type="Pfam" id="PF21245">
    <property type="entry name" value="PI4KB-PIK1_PIK"/>
    <property type="match status" value="1"/>
</dbReference>
<dbReference type="PROSITE" id="PS50290">
    <property type="entry name" value="PI3_4_KINASE_3"/>
    <property type="match status" value="1"/>
</dbReference>
<evidence type="ECO:0000256" key="1">
    <source>
        <dbReference type="ARBA" id="ARBA00001686"/>
    </source>
</evidence>
<comment type="catalytic activity">
    <reaction evidence="1">
        <text>a 1,2-diacyl-sn-glycero-3-phospho-(1D-myo-inositol) + ATP = a 1,2-diacyl-sn-glycero-3-phospho-(1D-myo-inositol 4-phosphate) + ADP + H(+)</text>
        <dbReference type="Rhea" id="RHEA:19877"/>
        <dbReference type="ChEBI" id="CHEBI:15378"/>
        <dbReference type="ChEBI" id="CHEBI:30616"/>
        <dbReference type="ChEBI" id="CHEBI:57880"/>
        <dbReference type="ChEBI" id="CHEBI:58178"/>
        <dbReference type="ChEBI" id="CHEBI:456216"/>
        <dbReference type="EC" id="2.7.1.67"/>
    </reaction>
</comment>
<dbReference type="InterPro" id="IPR000403">
    <property type="entry name" value="PI3/4_kinase_cat_dom"/>
</dbReference>
<dbReference type="SMART" id="SM00642">
    <property type="entry name" value="Aamy"/>
    <property type="match status" value="1"/>
</dbReference>
<dbReference type="PANTHER" id="PTHR10048:SF22">
    <property type="entry name" value="PHOSPHATIDYLINOSITOL 4-KINASE BETA"/>
    <property type="match status" value="1"/>
</dbReference>
<proteinExistence type="predicted"/>
<dbReference type="InterPro" id="IPR021601">
    <property type="entry name" value="Phosphatidylino_kinase_fungi"/>
</dbReference>
<dbReference type="SUPFAM" id="SSF48371">
    <property type="entry name" value="ARM repeat"/>
    <property type="match status" value="1"/>
</dbReference>
<dbReference type="InterPro" id="IPR016024">
    <property type="entry name" value="ARM-type_fold"/>
</dbReference>
<dbReference type="PROSITE" id="PS00915">
    <property type="entry name" value="PI3_4_KINASE_1"/>
    <property type="match status" value="1"/>
</dbReference>
<dbReference type="Gene3D" id="1.10.1070.11">
    <property type="entry name" value="Phosphatidylinositol 3-/4-kinase, catalytic domain"/>
    <property type="match status" value="1"/>
</dbReference>
<dbReference type="GO" id="GO:0016020">
    <property type="term" value="C:membrane"/>
    <property type="evidence" value="ECO:0007669"/>
    <property type="project" value="TreeGrafter"/>
</dbReference>
<dbReference type="Gene3D" id="3.20.20.80">
    <property type="entry name" value="Glycosidases"/>
    <property type="match status" value="1"/>
</dbReference>
<evidence type="ECO:0000313" key="10">
    <source>
        <dbReference type="Proteomes" id="UP000490939"/>
    </source>
</evidence>
<dbReference type="Pfam" id="PF11522">
    <property type="entry name" value="Pik1"/>
    <property type="match status" value="1"/>
</dbReference>
<organism evidence="8 9">
    <name type="scientific">Venturia inaequalis</name>
    <name type="common">Apple scab fungus</name>
    <dbReference type="NCBI Taxonomy" id="5025"/>
    <lineage>
        <taxon>Eukaryota</taxon>
        <taxon>Fungi</taxon>
        <taxon>Dikarya</taxon>
        <taxon>Ascomycota</taxon>
        <taxon>Pezizomycotina</taxon>
        <taxon>Dothideomycetes</taxon>
        <taxon>Pleosporomycetidae</taxon>
        <taxon>Venturiales</taxon>
        <taxon>Venturiaceae</taxon>
        <taxon>Venturia</taxon>
    </lineage>
</organism>
<gene>
    <name evidence="8" type="ORF">BLS_007859</name>
    <name evidence="7" type="ORF">EG327_009778</name>
</gene>
<name>A0A8H3Z663_VENIN</name>
<dbReference type="EMBL" id="WNWR01000666">
    <property type="protein sequence ID" value="KAE9971662.1"/>
    <property type="molecule type" value="Genomic_DNA"/>
</dbReference>
<feature type="compositionally biased region" description="Polar residues" evidence="5">
    <location>
        <begin position="866"/>
        <end position="878"/>
    </location>
</feature>
<evidence type="ECO:0000259" key="6">
    <source>
        <dbReference type="PROSITE" id="PS50290"/>
    </source>
</evidence>
<dbReference type="GO" id="GO:0004430">
    <property type="term" value="F:1-phosphatidylinositol 4-kinase activity"/>
    <property type="evidence" value="ECO:0007669"/>
    <property type="project" value="UniProtKB-EC"/>
</dbReference>
<keyword evidence="10" id="KW-1185">Reference proteome</keyword>
<dbReference type="GO" id="GO:0048015">
    <property type="term" value="P:phosphatidylinositol-mediated signaling"/>
    <property type="evidence" value="ECO:0007669"/>
    <property type="project" value="TreeGrafter"/>
</dbReference>
<evidence type="ECO:0000256" key="2">
    <source>
        <dbReference type="ARBA" id="ARBA00012169"/>
    </source>
</evidence>